<comment type="caution">
    <text evidence="8">The sequence shown here is derived from an EMBL/GenBank/DDBJ whole genome shotgun (WGS) entry which is preliminary data.</text>
</comment>
<reference evidence="8 9" key="1">
    <citation type="submission" date="2023-04" db="EMBL/GenBank/DDBJ databases">
        <title>Klugiella caeni sp. nov. isolated from the sludge of biochemical tank.</title>
        <authorList>
            <person name="Geng K."/>
        </authorList>
    </citation>
    <scope>NUCLEOTIDE SEQUENCE [LARGE SCALE GENOMIC DNA]</scope>
    <source>
        <strain evidence="8 9">YN-L-19</strain>
    </source>
</reference>
<proteinExistence type="predicted"/>
<gene>
    <name evidence="8" type="ORF">QF206_05875</name>
</gene>
<feature type="transmembrane region" description="Helical" evidence="7">
    <location>
        <begin position="101"/>
        <end position="130"/>
    </location>
</feature>
<dbReference type="RefSeq" id="WP_281488279.1">
    <property type="nucleotide sequence ID" value="NZ_JASATX010000002.1"/>
</dbReference>
<feature type="region of interest" description="Disordered" evidence="6">
    <location>
        <begin position="338"/>
        <end position="363"/>
    </location>
</feature>
<name>A0AAW6T4X0_9MICO</name>
<dbReference type="InterPro" id="IPR001851">
    <property type="entry name" value="ABC_transp_permease"/>
</dbReference>
<feature type="compositionally biased region" description="Low complexity" evidence="6">
    <location>
        <begin position="343"/>
        <end position="363"/>
    </location>
</feature>
<feature type="transmembrane region" description="Helical" evidence="7">
    <location>
        <begin position="182"/>
        <end position="204"/>
    </location>
</feature>
<keyword evidence="4 7" id="KW-1133">Transmembrane helix</keyword>
<evidence type="ECO:0000256" key="3">
    <source>
        <dbReference type="ARBA" id="ARBA00022692"/>
    </source>
</evidence>
<evidence type="ECO:0000256" key="5">
    <source>
        <dbReference type="ARBA" id="ARBA00023136"/>
    </source>
</evidence>
<evidence type="ECO:0000313" key="9">
    <source>
        <dbReference type="Proteomes" id="UP001321506"/>
    </source>
</evidence>
<comment type="subcellular location">
    <subcellularLocation>
        <location evidence="1">Cell membrane</location>
        <topology evidence="1">Multi-pass membrane protein</topology>
    </subcellularLocation>
</comment>
<feature type="transmembrane region" description="Helical" evidence="7">
    <location>
        <begin position="136"/>
        <end position="154"/>
    </location>
</feature>
<evidence type="ECO:0000256" key="6">
    <source>
        <dbReference type="SAM" id="MobiDB-lite"/>
    </source>
</evidence>
<feature type="transmembrane region" description="Helical" evidence="7">
    <location>
        <begin position="233"/>
        <end position="256"/>
    </location>
</feature>
<organism evidence="8 9">
    <name type="scientific">Ruicaihuangia caeni</name>
    <dbReference type="NCBI Taxonomy" id="3042517"/>
    <lineage>
        <taxon>Bacteria</taxon>
        <taxon>Bacillati</taxon>
        <taxon>Actinomycetota</taxon>
        <taxon>Actinomycetes</taxon>
        <taxon>Micrococcales</taxon>
        <taxon>Microbacteriaceae</taxon>
        <taxon>Ruicaihuangia</taxon>
    </lineage>
</organism>
<dbReference type="AlphaFoldDB" id="A0AAW6T4X0"/>
<dbReference type="Proteomes" id="UP001321506">
    <property type="component" value="Unassembled WGS sequence"/>
</dbReference>
<evidence type="ECO:0000256" key="7">
    <source>
        <dbReference type="SAM" id="Phobius"/>
    </source>
</evidence>
<dbReference type="GO" id="GO:0005886">
    <property type="term" value="C:plasma membrane"/>
    <property type="evidence" value="ECO:0007669"/>
    <property type="project" value="UniProtKB-SubCell"/>
</dbReference>
<dbReference type="Pfam" id="PF02653">
    <property type="entry name" value="BPD_transp_2"/>
    <property type="match status" value="1"/>
</dbReference>
<evidence type="ECO:0000313" key="8">
    <source>
        <dbReference type="EMBL" id="MDI2098489.1"/>
    </source>
</evidence>
<keyword evidence="3 7" id="KW-0812">Transmembrane</keyword>
<evidence type="ECO:0000256" key="2">
    <source>
        <dbReference type="ARBA" id="ARBA00022475"/>
    </source>
</evidence>
<dbReference type="GO" id="GO:0022857">
    <property type="term" value="F:transmembrane transporter activity"/>
    <property type="evidence" value="ECO:0007669"/>
    <property type="project" value="InterPro"/>
</dbReference>
<accession>A0AAW6T4X0</accession>
<dbReference type="EMBL" id="JASATX010000002">
    <property type="protein sequence ID" value="MDI2098489.1"/>
    <property type="molecule type" value="Genomic_DNA"/>
</dbReference>
<feature type="transmembrane region" description="Helical" evidence="7">
    <location>
        <begin position="6"/>
        <end position="25"/>
    </location>
</feature>
<sequence length="363" mass="37311">MRDLKPVLQAAGFVVLAFLLAAVIFQAAGYDIGAIGVGLVDGAIAGPGAFINTVRWALPLAVIGLGVAVCFRAGFFNVGAQGQLYTGAIASTAIALHLPGPAWLVTVAAVVAAVVAGALWSLIAAVLKVYTGADEVLTTLMLNFIGVLVLDYVASGPLKDVKGSGQVASSERVAEDVRLSDAFGASPTLIAITLLLAAAVWIWMARTKGGLTSKLAGRNPVMVRWQGGNPNRMVLSSFAFAGATAGLAGAMHVLGPAGRLVSNFSPDLGFTAVLVALVGLLSVPGVLIAAVFFGGLQAALQYLPVVSDLPRAGLDLIQGVIAVMITLQLRWQFKRRRERAQQAERQPTPAATTTASSEGSSSV</sequence>
<dbReference type="PANTHER" id="PTHR47089">
    <property type="entry name" value="ABC TRANSPORTER, PERMEASE PROTEIN"/>
    <property type="match status" value="1"/>
</dbReference>
<keyword evidence="2" id="KW-1003">Cell membrane</keyword>
<feature type="transmembrane region" description="Helical" evidence="7">
    <location>
        <begin position="268"/>
        <end position="296"/>
    </location>
</feature>
<feature type="transmembrane region" description="Helical" evidence="7">
    <location>
        <begin position="56"/>
        <end position="80"/>
    </location>
</feature>
<keyword evidence="5 7" id="KW-0472">Membrane</keyword>
<evidence type="ECO:0000256" key="1">
    <source>
        <dbReference type="ARBA" id="ARBA00004651"/>
    </source>
</evidence>
<keyword evidence="9" id="KW-1185">Reference proteome</keyword>
<dbReference type="CDD" id="cd06580">
    <property type="entry name" value="TM_PBP1_transp_TpRbsC_like"/>
    <property type="match status" value="1"/>
</dbReference>
<dbReference type="PANTHER" id="PTHR47089:SF1">
    <property type="entry name" value="GUANOSINE ABC TRANSPORTER PERMEASE PROTEIN NUPP"/>
    <property type="match status" value="1"/>
</dbReference>
<evidence type="ECO:0000256" key="4">
    <source>
        <dbReference type="ARBA" id="ARBA00022989"/>
    </source>
</evidence>
<protein>
    <submittedName>
        <fullName evidence="8">ABC transporter permease</fullName>
    </submittedName>
</protein>